<evidence type="ECO:0000256" key="5">
    <source>
        <dbReference type="ARBA" id="ARBA00022741"/>
    </source>
</evidence>
<dbReference type="SMART" id="SM00911">
    <property type="entry name" value="HWE_HK"/>
    <property type="match status" value="1"/>
</dbReference>
<dbReference type="Pfam" id="PF07536">
    <property type="entry name" value="HWE_HK"/>
    <property type="match status" value="1"/>
</dbReference>
<keyword evidence="8" id="KW-1133">Transmembrane helix</keyword>
<comment type="caution">
    <text evidence="10">The sequence shown here is derived from an EMBL/GenBank/DDBJ whole genome shotgun (WGS) entry which is preliminary data.</text>
</comment>
<dbReference type="Proteomes" id="UP001320715">
    <property type="component" value="Unassembled WGS sequence"/>
</dbReference>
<reference evidence="10 11" key="1">
    <citation type="submission" date="2020-01" db="EMBL/GenBank/DDBJ databases">
        <title>Genomes of bacteria type strains.</title>
        <authorList>
            <person name="Chen J."/>
            <person name="Zhu S."/>
            <person name="Yang J."/>
        </authorList>
    </citation>
    <scope>NUCLEOTIDE SEQUENCE [LARGE SCALE GENOMIC DNA]</scope>
    <source>
        <strain evidence="10 11">DSM 16655</strain>
    </source>
</reference>
<dbReference type="PANTHER" id="PTHR41523:SF7">
    <property type="entry name" value="HISTIDINE KINASE"/>
    <property type="match status" value="1"/>
</dbReference>
<keyword evidence="8" id="KW-0812">Transmembrane</keyword>
<comment type="catalytic activity">
    <reaction evidence="1">
        <text>ATP + protein L-histidine = ADP + protein N-phospho-L-histidine.</text>
        <dbReference type="EC" id="2.7.13.3"/>
    </reaction>
</comment>
<gene>
    <name evidence="10" type="ORF">GTW23_17865</name>
</gene>
<keyword evidence="8" id="KW-0472">Membrane</keyword>
<evidence type="ECO:0000256" key="8">
    <source>
        <dbReference type="SAM" id="Phobius"/>
    </source>
</evidence>
<evidence type="ECO:0000313" key="11">
    <source>
        <dbReference type="Proteomes" id="UP001320715"/>
    </source>
</evidence>
<keyword evidence="7" id="KW-0067">ATP-binding</keyword>
<organism evidence="10 11">
    <name type="scientific">Hoeflea alexandrii</name>
    <dbReference type="NCBI Taxonomy" id="288436"/>
    <lineage>
        <taxon>Bacteria</taxon>
        <taxon>Pseudomonadati</taxon>
        <taxon>Pseudomonadota</taxon>
        <taxon>Alphaproteobacteria</taxon>
        <taxon>Hyphomicrobiales</taxon>
        <taxon>Rhizobiaceae</taxon>
        <taxon>Hoeflea</taxon>
    </lineage>
</organism>
<name>A0ABT1CV29_9HYPH</name>
<sequence length="551" mass="59834">MRRYSISTWLTFSLFAIVAPFSLFLWFLAAQLQSSEADSVDRRTLRSAQSIARAVEPVINSMTTTVNLLASTEELANGDLKTFHRRSEFALRETGQFVIVVDEAGRQLLNTRVDYGAPLGTISDSDGFRRAMETGRPVVSNFFMGRTSRKWVFNVLKPVDVSVVSDARMLVTTMNADDLAGAMAELPLPDGWTAAIIDGDGNTLVPESPISVQMTTPDILPVDIRAEDVSSLPFISHFDGPEELVLAYAPIRGTPWNAVISGPLASAQAPILKTWKMLILGTLVLLGVCVVVIYAGTKLIRNEVRGISRMAEGVGHGRVVSPIHTRISELDLIARALSNASYDRSQKEEQLTIVTQELAHRTKNLISIVLAMVRQSSKKAKTPQDLVASTADRIAGLGQSIDLLTASEWKAITLRDLIENHVRTFGSIGGNIVLEGGEFSLGSDAVQNLGMAIHELATNASKYGALSVETGKVEISWTVQQSEAGERLELRWQESGGPAVTEPEQTSFGTQILDRHLSAALNGQTEINYCPTGLVWVLNAPVATLNRTLLG</sequence>
<dbReference type="GO" id="GO:0016301">
    <property type="term" value="F:kinase activity"/>
    <property type="evidence" value="ECO:0007669"/>
    <property type="project" value="UniProtKB-KW"/>
</dbReference>
<evidence type="ECO:0000259" key="9">
    <source>
        <dbReference type="SMART" id="SM00911"/>
    </source>
</evidence>
<evidence type="ECO:0000256" key="2">
    <source>
        <dbReference type="ARBA" id="ARBA00012438"/>
    </source>
</evidence>
<keyword evidence="5" id="KW-0547">Nucleotide-binding</keyword>
<dbReference type="InterPro" id="IPR036890">
    <property type="entry name" value="HATPase_C_sf"/>
</dbReference>
<dbReference type="InterPro" id="IPR011102">
    <property type="entry name" value="Sig_transdc_His_kinase_HWE"/>
</dbReference>
<feature type="transmembrane region" description="Helical" evidence="8">
    <location>
        <begin position="275"/>
        <end position="295"/>
    </location>
</feature>
<dbReference type="Gene3D" id="3.30.450.20">
    <property type="entry name" value="PAS domain"/>
    <property type="match status" value="1"/>
</dbReference>
<accession>A0ABT1CV29</accession>
<keyword evidence="11" id="KW-1185">Reference proteome</keyword>
<evidence type="ECO:0000256" key="3">
    <source>
        <dbReference type="ARBA" id="ARBA00022553"/>
    </source>
</evidence>
<dbReference type="EC" id="2.7.13.3" evidence="2"/>
<evidence type="ECO:0000256" key="6">
    <source>
        <dbReference type="ARBA" id="ARBA00022777"/>
    </source>
</evidence>
<keyword evidence="4" id="KW-0808">Transferase</keyword>
<protein>
    <recommendedName>
        <fullName evidence="2">histidine kinase</fullName>
        <ecNumber evidence="2">2.7.13.3</ecNumber>
    </recommendedName>
</protein>
<evidence type="ECO:0000256" key="4">
    <source>
        <dbReference type="ARBA" id="ARBA00022679"/>
    </source>
</evidence>
<dbReference type="EMBL" id="JAAAML010000003">
    <property type="protein sequence ID" value="MCO6410055.1"/>
    <property type="molecule type" value="Genomic_DNA"/>
</dbReference>
<keyword evidence="6 10" id="KW-0418">Kinase</keyword>
<dbReference type="Gene3D" id="3.30.565.10">
    <property type="entry name" value="Histidine kinase-like ATPase, C-terminal domain"/>
    <property type="match status" value="1"/>
</dbReference>
<feature type="domain" description="Signal transduction histidine kinase HWE region" evidence="9">
    <location>
        <begin position="357"/>
        <end position="438"/>
    </location>
</feature>
<dbReference type="PANTHER" id="PTHR41523">
    <property type="entry name" value="TWO-COMPONENT SYSTEM SENSOR PROTEIN"/>
    <property type="match status" value="1"/>
</dbReference>
<evidence type="ECO:0000256" key="7">
    <source>
        <dbReference type="ARBA" id="ARBA00022840"/>
    </source>
</evidence>
<dbReference type="RefSeq" id="WP_252916772.1">
    <property type="nucleotide sequence ID" value="NZ_JAAAML010000003.1"/>
</dbReference>
<evidence type="ECO:0000256" key="1">
    <source>
        <dbReference type="ARBA" id="ARBA00000085"/>
    </source>
</evidence>
<keyword evidence="3" id="KW-0597">Phosphoprotein</keyword>
<dbReference type="CDD" id="cd18774">
    <property type="entry name" value="PDC2_HK_sensor"/>
    <property type="match status" value="1"/>
</dbReference>
<evidence type="ECO:0000313" key="10">
    <source>
        <dbReference type="EMBL" id="MCO6410055.1"/>
    </source>
</evidence>
<proteinExistence type="predicted"/>